<feature type="domain" description="DNA polymerase alpha/delta/epsilon subunit B" evidence="11">
    <location>
        <begin position="229"/>
        <end position="465"/>
    </location>
</feature>
<evidence type="ECO:0000313" key="13">
    <source>
        <dbReference type="EMBL" id="KAK2629970.1"/>
    </source>
</evidence>
<dbReference type="GO" id="GO:0006281">
    <property type="term" value="P:DNA repair"/>
    <property type="evidence" value="ECO:0007669"/>
    <property type="project" value="UniProtKB-ARBA"/>
</dbReference>
<feature type="domain" description="DNA polymerase delta subunit OB-fold" evidence="12">
    <location>
        <begin position="46"/>
        <end position="186"/>
    </location>
</feature>
<keyword evidence="5" id="KW-0548">Nucleotidyltransferase</keyword>
<feature type="compositionally biased region" description="Polar residues" evidence="10">
    <location>
        <begin position="12"/>
        <end position="26"/>
    </location>
</feature>
<comment type="subcellular location">
    <subcellularLocation>
        <location evidence="1">Nucleus</location>
    </subcellularLocation>
</comment>
<keyword evidence="6" id="KW-0235">DNA replication</keyword>
<dbReference type="AlphaFoldDB" id="A0AAD9WFY3"/>
<proteinExistence type="inferred from homology"/>
<accession>A0AAD9WFY3</accession>
<evidence type="ECO:0000256" key="5">
    <source>
        <dbReference type="ARBA" id="ARBA00022695"/>
    </source>
</evidence>
<evidence type="ECO:0000256" key="1">
    <source>
        <dbReference type="ARBA" id="ARBA00004123"/>
    </source>
</evidence>
<dbReference type="EMBL" id="JAUBYV010000001">
    <property type="protein sequence ID" value="KAK2629970.1"/>
    <property type="molecule type" value="Genomic_DNA"/>
</dbReference>
<evidence type="ECO:0000256" key="8">
    <source>
        <dbReference type="ARBA" id="ARBA00023242"/>
    </source>
</evidence>
<dbReference type="Pfam" id="PF18018">
    <property type="entry name" value="DNA_pol_D_N"/>
    <property type="match status" value="1"/>
</dbReference>
<dbReference type="GO" id="GO:0003677">
    <property type="term" value="F:DNA binding"/>
    <property type="evidence" value="ECO:0007669"/>
    <property type="project" value="InterPro"/>
</dbReference>
<dbReference type="Proteomes" id="UP001285354">
    <property type="component" value="Unassembled WGS sequence"/>
</dbReference>
<comment type="catalytic activity">
    <reaction evidence="9">
        <text>DNA(n) + a 2'-deoxyribonucleoside 5'-triphosphate = DNA(n+1) + diphosphate</text>
        <dbReference type="Rhea" id="RHEA:22508"/>
        <dbReference type="Rhea" id="RHEA-COMP:17339"/>
        <dbReference type="Rhea" id="RHEA-COMP:17340"/>
        <dbReference type="ChEBI" id="CHEBI:33019"/>
        <dbReference type="ChEBI" id="CHEBI:61560"/>
        <dbReference type="ChEBI" id="CHEBI:173112"/>
        <dbReference type="EC" id="2.7.7.7"/>
    </reaction>
</comment>
<evidence type="ECO:0000256" key="9">
    <source>
        <dbReference type="ARBA" id="ARBA00049244"/>
    </source>
</evidence>
<evidence type="ECO:0000256" key="3">
    <source>
        <dbReference type="ARBA" id="ARBA00012417"/>
    </source>
</evidence>
<organism evidence="13 14">
    <name type="scientific">Diplocarpon rosae</name>
    <dbReference type="NCBI Taxonomy" id="946125"/>
    <lineage>
        <taxon>Eukaryota</taxon>
        <taxon>Fungi</taxon>
        <taxon>Dikarya</taxon>
        <taxon>Ascomycota</taxon>
        <taxon>Pezizomycotina</taxon>
        <taxon>Leotiomycetes</taxon>
        <taxon>Helotiales</taxon>
        <taxon>Drepanopezizaceae</taxon>
        <taxon>Diplocarpon</taxon>
    </lineage>
</organism>
<dbReference type="CDD" id="cd07387">
    <property type="entry name" value="MPP_PolD2_C"/>
    <property type="match status" value="1"/>
</dbReference>
<dbReference type="GO" id="GO:0006273">
    <property type="term" value="P:lagging strand elongation"/>
    <property type="evidence" value="ECO:0007669"/>
    <property type="project" value="UniProtKB-ARBA"/>
</dbReference>
<sequence length="508" mass="55894">MAAAEIEGSLLRSPSAQTHTPLSRVSSSYKPLSTYALEKEKQYQQQYGDMYFLRLTKLKPAVEAIAADAWEGFQIAGEEVERTERVLDVRQGKLCWVAGTIYMEMPLKPNILDDISKDVSTHWISAPPPRQKYLSPTGEDLIMLEDESGRLRLVGAPLSSEMLVTGCIVAVMGTENANGDFEVVDIKVPDLPPQAERWHTSEFVPKKKTVVEEDEDMNLDVDKPAGKKIAIVSGLGFSGQDAGHSLEINLLAEYLLGECLDPTAQENVSQISRLIIAGNSIALDDEAISHDTIGNTRKTQKKYGYDSSAYNPAPTKHLDDFLAMLLPSIPVTLIPGYSDPANVSLPQQPIHPAMFPQARTYGEIPPAKAGEPVQPGWFDTVTNPWDGEIEGWKVLGTGGQNVDDVFKYVESEDRLGMLEAMCRWRCVAPTAPDTLWSYPFQDDDPFVMNDCPHLFFIGSQPKFDTAEIEGPDGQRVRLIAVPKFADTGELVLVDAESLEASVVKIAVV</sequence>
<evidence type="ECO:0000313" key="14">
    <source>
        <dbReference type="Proteomes" id="UP001285354"/>
    </source>
</evidence>
<dbReference type="InterPro" id="IPR024826">
    <property type="entry name" value="DNA_pol_delta/II_ssu"/>
</dbReference>
<dbReference type="Pfam" id="PF04042">
    <property type="entry name" value="DNA_pol_E_B"/>
    <property type="match status" value="1"/>
</dbReference>
<keyword evidence="4" id="KW-0808">Transferase</keyword>
<evidence type="ECO:0000256" key="10">
    <source>
        <dbReference type="SAM" id="MobiDB-lite"/>
    </source>
</evidence>
<dbReference type="InterPro" id="IPR040663">
    <property type="entry name" value="DNA_pol_D_N"/>
</dbReference>
<evidence type="ECO:0000259" key="11">
    <source>
        <dbReference type="Pfam" id="PF04042"/>
    </source>
</evidence>
<evidence type="ECO:0000256" key="6">
    <source>
        <dbReference type="ARBA" id="ARBA00022705"/>
    </source>
</evidence>
<dbReference type="PANTHER" id="PTHR10416:SF0">
    <property type="entry name" value="DNA POLYMERASE DELTA SUBUNIT 2"/>
    <property type="match status" value="1"/>
</dbReference>
<keyword evidence="7" id="KW-0239">DNA-directed DNA polymerase</keyword>
<comment type="caution">
    <text evidence="13">The sequence shown here is derived from an EMBL/GenBank/DDBJ whole genome shotgun (WGS) entry which is preliminary data.</text>
</comment>
<evidence type="ECO:0000256" key="2">
    <source>
        <dbReference type="ARBA" id="ARBA00006035"/>
    </source>
</evidence>
<dbReference type="Gene3D" id="3.60.21.50">
    <property type="match status" value="1"/>
</dbReference>
<evidence type="ECO:0000256" key="4">
    <source>
        <dbReference type="ARBA" id="ARBA00022679"/>
    </source>
</evidence>
<dbReference type="InterPro" id="IPR041863">
    <property type="entry name" value="PolD2_C"/>
</dbReference>
<dbReference type="InterPro" id="IPR007185">
    <property type="entry name" value="DNA_pol_a/d/e_bsu"/>
</dbReference>
<dbReference type="PANTHER" id="PTHR10416">
    <property type="entry name" value="DNA POLYMERASE DELTA SUBUNIT 2"/>
    <property type="match status" value="1"/>
</dbReference>
<reference evidence="13" key="1">
    <citation type="submission" date="2023-06" db="EMBL/GenBank/DDBJ databases">
        <title>Draft genome of Marssonina rosae.</title>
        <authorList>
            <person name="Cheng Q."/>
        </authorList>
    </citation>
    <scope>NUCLEOTIDE SEQUENCE</scope>
    <source>
        <strain evidence="13">R4</strain>
    </source>
</reference>
<dbReference type="GO" id="GO:0043625">
    <property type="term" value="C:delta DNA polymerase complex"/>
    <property type="evidence" value="ECO:0007669"/>
    <property type="project" value="TreeGrafter"/>
</dbReference>
<dbReference type="GO" id="GO:0003887">
    <property type="term" value="F:DNA-directed DNA polymerase activity"/>
    <property type="evidence" value="ECO:0007669"/>
    <property type="project" value="UniProtKB-KW"/>
</dbReference>
<dbReference type="Gene3D" id="2.40.50.430">
    <property type="match status" value="1"/>
</dbReference>
<dbReference type="FunFam" id="2.40.50.430:FF:000002">
    <property type="entry name" value="DNA polymerase delta subunit"/>
    <property type="match status" value="1"/>
</dbReference>
<gene>
    <name evidence="13" type="ORF">QTJ16_000790</name>
</gene>
<dbReference type="FunFam" id="3.60.21.50:FF:000006">
    <property type="entry name" value="DNA polymerase delta subunit 2, putative"/>
    <property type="match status" value="1"/>
</dbReference>
<evidence type="ECO:0000259" key="12">
    <source>
        <dbReference type="Pfam" id="PF18018"/>
    </source>
</evidence>
<dbReference type="EC" id="2.7.7.7" evidence="3"/>
<feature type="region of interest" description="Disordered" evidence="10">
    <location>
        <begin position="1"/>
        <end position="26"/>
    </location>
</feature>
<comment type="similarity">
    <text evidence="2">Belongs to the DNA polymerase delta/II small subunit family.</text>
</comment>
<name>A0AAD9WFY3_9HELO</name>
<protein>
    <recommendedName>
        <fullName evidence="3">DNA-directed DNA polymerase</fullName>
        <ecNumber evidence="3">2.7.7.7</ecNumber>
    </recommendedName>
</protein>
<evidence type="ECO:0000256" key="7">
    <source>
        <dbReference type="ARBA" id="ARBA00022932"/>
    </source>
</evidence>
<keyword evidence="14" id="KW-1185">Reference proteome</keyword>
<keyword evidence="8" id="KW-0539">Nucleus</keyword>